<dbReference type="Pfam" id="PF01553">
    <property type="entry name" value="Acyltransferase"/>
    <property type="match status" value="1"/>
</dbReference>
<evidence type="ECO:0000313" key="3">
    <source>
        <dbReference type="EMBL" id="GEP98434.1"/>
    </source>
</evidence>
<gene>
    <name evidence="3" type="ORF">CCY01nite_46940</name>
</gene>
<reference evidence="3 4" key="1">
    <citation type="submission" date="2019-07" db="EMBL/GenBank/DDBJ databases">
        <title>Whole genome shotgun sequence of Chitinophaga cymbidii NBRC 109752.</title>
        <authorList>
            <person name="Hosoyama A."/>
            <person name="Uohara A."/>
            <person name="Ohji S."/>
            <person name="Ichikawa N."/>
        </authorList>
    </citation>
    <scope>NUCLEOTIDE SEQUENCE [LARGE SCALE GENOMIC DNA]</scope>
    <source>
        <strain evidence="3 4">NBRC 109752</strain>
    </source>
</reference>
<dbReference type="SUPFAM" id="SSF69593">
    <property type="entry name" value="Glycerol-3-phosphate (1)-acyltransferase"/>
    <property type="match status" value="1"/>
</dbReference>
<dbReference type="EMBL" id="BKAU01000006">
    <property type="protein sequence ID" value="GEP98434.1"/>
    <property type="molecule type" value="Genomic_DNA"/>
</dbReference>
<dbReference type="PANTHER" id="PTHR31605:SF0">
    <property type="entry name" value="GLYCEROL-3-PHOSPHATE O-ACYLTRANSFERASE 1"/>
    <property type="match status" value="1"/>
</dbReference>
<dbReference type="GO" id="GO:0016287">
    <property type="term" value="F:glycerone-phosphate O-acyltransferase activity"/>
    <property type="evidence" value="ECO:0007669"/>
    <property type="project" value="TreeGrafter"/>
</dbReference>
<keyword evidence="1" id="KW-0472">Membrane</keyword>
<proteinExistence type="predicted"/>
<dbReference type="SMART" id="SM00563">
    <property type="entry name" value="PlsC"/>
    <property type="match status" value="1"/>
</dbReference>
<comment type="caution">
    <text evidence="3">The sequence shown here is derived from an EMBL/GenBank/DDBJ whole genome shotgun (WGS) entry which is preliminary data.</text>
</comment>
<evidence type="ECO:0000259" key="2">
    <source>
        <dbReference type="SMART" id="SM00563"/>
    </source>
</evidence>
<name>A0A512RRW9_9BACT</name>
<dbReference type="GO" id="GO:0008654">
    <property type="term" value="P:phospholipid biosynthetic process"/>
    <property type="evidence" value="ECO:0007669"/>
    <property type="project" value="TreeGrafter"/>
</dbReference>
<dbReference type="OrthoDB" id="9806008at2"/>
<organism evidence="3 4">
    <name type="scientific">Chitinophaga cymbidii</name>
    <dbReference type="NCBI Taxonomy" id="1096750"/>
    <lineage>
        <taxon>Bacteria</taxon>
        <taxon>Pseudomonadati</taxon>
        <taxon>Bacteroidota</taxon>
        <taxon>Chitinophagia</taxon>
        <taxon>Chitinophagales</taxon>
        <taxon>Chitinophagaceae</taxon>
        <taxon>Chitinophaga</taxon>
    </lineage>
</organism>
<keyword evidence="1" id="KW-1133">Transmembrane helix</keyword>
<keyword evidence="4" id="KW-1185">Reference proteome</keyword>
<feature type="transmembrane region" description="Helical" evidence="1">
    <location>
        <begin position="269"/>
        <end position="293"/>
    </location>
</feature>
<feature type="transmembrane region" description="Helical" evidence="1">
    <location>
        <begin position="305"/>
        <end position="324"/>
    </location>
</feature>
<feature type="transmembrane region" description="Helical" evidence="1">
    <location>
        <begin position="336"/>
        <end position="354"/>
    </location>
</feature>
<sequence>MLYPFVKILSRLALRIFCRQVTFSDRSLLQHKGPLILACNHPNSFFDAILLGSLFEQPVHFLARGDAFRKPVVRKILTALRMIPIYRLSEGKEYLALNDSTFERCQEVLLQGGILLIFAEGLCENRWALRPLKKGTARIALEAWKMPHLAEKCAVLPVGINYDSFSRFGKRIIVHFGKKITDQDMPATLSMSEKILHFNALLTAQLEKGVLTSDGHDELVQALISNHTRMQTGDDQLIASLKEAQARVTPEEAEKLRPPGLMAGGIADMAGAVLLLLPALVGWILHIPYYLLVKRFVVQKTNGTVFYDSVLYGLLLLTYPFYWILLNVMGMIWLEYWYFLLFMPFLAWITLNWLDCVNRLVNGRAFANVFYSAPSSR</sequence>
<evidence type="ECO:0000313" key="4">
    <source>
        <dbReference type="Proteomes" id="UP000321436"/>
    </source>
</evidence>
<accession>A0A512RRW9</accession>
<dbReference type="AlphaFoldDB" id="A0A512RRW9"/>
<dbReference type="Proteomes" id="UP000321436">
    <property type="component" value="Unassembled WGS sequence"/>
</dbReference>
<keyword evidence="1" id="KW-0812">Transmembrane</keyword>
<dbReference type="InterPro" id="IPR002123">
    <property type="entry name" value="Plipid/glycerol_acylTrfase"/>
</dbReference>
<dbReference type="RefSeq" id="WP_146866990.1">
    <property type="nucleotide sequence ID" value="NZ_BKAU01000006.1"/>
</dbReference>
<dbReference type="InterPro" id="IPR052744">
    <property type="entry name" value="GPAT/DAPAT"/>
</dbReference>
<evidence type="ECO:0000256" key="1">
    <source>
        <dbReference type="SAM" id="Phobius"/>
    </source>
</evidence>
<dbReference type="PANTHER" id="PTHR31605">
    <property type="entry name" value="GLYCEROL-3-PHOSPHATE O-ACYLTRANSFERASE 1"/>
    <property type="match status" value="1"/>
</dbReference>
<feature type="domain" description="Phospholipid/glycerol acyltransferase" evidence="2">
    <location>
        <begin position="35"/>
        <end position="163"/>
    </location>
</feature>
<protein>
    <recommendedName>
        <fullName evidence="2">Phospholipid/glycerol acyltransferase domain-containing protein</fullName>
    </recommendedName>
</protein>
<dbReference type="GO" id="GO:0004366">
    <property type="term" value="F:glycerol-3-phosphate O-acyltransferase activity"/>
    <property type="evidence" value="ECO:0007669"/>
    <property type="project" value="TreeGrafter"/>
</dbReference>